<dbReference type="EMBL" id="CM020618">
    <property type="protein sequence ID" value="KAK1858232.1"/>
    <property type="molecule type" value="Genomic_DNA"/>
</dbReference>
<sequence>MGGAHAPSAVKCRGGAAAATPVAGSSVPPCSGWRPVGVVAAPGEGATPTRLSHPSAHARSRSPGHAGRPLPAAVGSHRTSRTAEEEKAPRGVSTAPRPLPPPPPRLSSPLPPPRMSLPLPPPRLPSPLPQPPTTPPPPPPQLPSPPHTLPLSPPPLPELSPLSPLHSSASAPLPPASGPTATSSSDTPPVRVEGLDRA</sequence>
<name>A0ACC3BK97_PYRYE</name>
<comment type="caution">
    <text evidence="1">The sequence shown here is derived from an EMBL/GenBank/DDBJ whole genome shotgun (WGS) entry which is preliminary data.</text>
</comment>
<gene>
    <name evidence="1" type="ORF">I4F81_000843</name>
</gene>
<keyword evidence="2" id="KW-1185">Reference proteome</keyword>
<evidence type="ECO:0000313" key="2">
    <source>
        <dbReference type="Proteomes" id="UP000798662"/>
    </source>
</evidence>
<dbReference type="Proteomes" id="UP000798662">
    <property type="component" value="Chromosome 1"/>
</dbReference>
<evidence type="ECO:0000313" key="1">
    <source>
        <dbReference type="EMBL" id="KAK1858232.1"/>
    </source>
</evidence>
<proteinExistence type="predicted"/>
<reference evidence="1" key="1">
    <citation type="submission" date="2019-11" db="EMBL/GenBank/DDBJ databases">
        <title>Nori genome reveals adaptations in red seaweeds to the harsh intertidal environment.</title>
        <authorList>
            <person name="Wang D."/>
            <person name="Mao Y."/>
        </authorList>
    </citation>
    <scope>NUCLEOTIDE SEQUENCE</scope>
    <source>
        <tissue evidence="1">Gametophyte</tissue>
    </source>
</reference>
<accession>A0ACC3BK97</accession>
<protein>
    <submittedName>
        <fullName evidence="1">Uncharacterized protein</fullName>
    </submittedName>
</protein>
<organism evidence="1 2">
    <name type="scientific">Pyropia yezoensis</name>
    <name type="common">Susabi-nori</name>
    <name type="synonym">Porphyra yezoensis</name>
    <dbReference type="NCBI Taxonomy" id="2788"/>
    <lineage>
        <taxon>Eukaryota</taxon>
        <taxon>Rhodophyta</taxon>
        <taxon>Bangiophyceae</taxon>
        <taxon>Bangiales</taxon>
        <taxon>Bangiaceae</taxon>
        <taxon>Pyropia</taxon>
    </lineage>
</organism>